<name>A0A3Q9RPU3_9BACI</name>
<reference evidence="2 3" key="1">
    <citation type="submission" date="2018-01" db="EMBL/GenBank/DDBJ databases">
        <title>Bacillus asahii Genome sequencing and assembly.</title>
        <authorList>
            <person name="Jiang H."/>
            <person name="Feng Y."/>
            <person name="Zhao F."/>
            <person name="Lin X."/>
        </authorList>
    </citation>
    <scope>NUCLEOTIDE SEQUENCE [LARGE SCALE GENOMIC DNA]</scope>
    <source>
        <strain evidence="2 3">OM18</strain>
    </source>
</reference>
<dbReference type="KEGG" id="pasa:BAOM_2991"/>
<accession>A0A3Q9RPU3</accession>
<keyword evidence="1" id="KW-0472">Membrane</keyword>
<keyword evidence="1" id="KW-1133">Transmembrane helix</keyword>
<dbReference type="AlphaFoldDB" id="A0A3Q9RPU3"/>
<evidence type="ECO:0000256" key="1">
    <source>
        <dbReference type="SAM" id="Phobius"/>
    </source>
</evidence>
<evidence type="ECO:0000313" key="3">
    <source>
        <dbReference type="Proteomes" id="UP000283095"/>
    </source>
</evidence>
<protein>
    <submittedName>
        <fullName evidence="2">Uncharacterized protein</fullName>
    </submittedName>
</protein>
<proteinExistence type="predicted"/>
<gene>
    <name evidence="2" type="ORF">BAOM_2991</name>
</gene>
<feature type="transmembrane region" description="Helical" evidence="1">
    <location>
        <begin position="12"/>
        <end position="36"/>
    </location>
</feature>
<organism evidence="2 3">
    <name type="scientific">Peribacillus asahii</name>
    <dbReference type="NCBI Taxonomy" id="228899"/>
    <lineage>
        <taxon>Bacteria</taxon>
        <taxon>Bacillati</taxon>
        <taxon>Bacillota</taxon>
        <taxon>Bacilli</taxon>
        <taxon>Bacillales</taxon>
        <taxon>Bacillaceae</taxon>
        <taxon>Peribacillus</taxon>
    </lineage>
</organism>
<evidence type="ECO:0000313" key="2">
    <source>
        <dbReference type="EMBL" id="AZV43600.1"/>
    </source>
</evidence>
<dbReference type="EMBL" id="CP026095">
    <property type="protein sequence ID" value="AZV43600.1"/>
    <property type="molecule type" value="Genomic_DNA"/>
</dbReference>
<keyword evidence="1" id="KW-0812">Transmembrane</keyword>
<sequence>MNLVSRSWSSMEFFKGCLIALPVGILFWALIIWGIMKLFN</sequence>
<dbReference type="Proteomes" id="UP000283095">
    <property type="component" value="Chromosome"/>
</dbReference>